<keyword evidence="2" id="KW-1185">Reference proteome</keyword>
<proteinExistence type="predicted"/>
<gene>
    <name evidence="1" type="ORF">HZH68_007599</name>
</gene>
<evidence type="ECO:0000313" key="1">
    <source>
        <dbReference type="EMBL" id="KAF7401779.1"/>
    </source>
</evidence>
<comment type="caution">
    <text evidence="1">The sequence shown here is derived from an EMBL/GenBank/DDBJ whole genome shotgun (WGS) entry which is preliminary data.</text>
</comment>
<protein>
    <submittedName>
        <fullName evidence="1">Uncharacterized protein</fullName>
    </submittedName>
</protein>
<dbReference type="Proteomes" id="UP000617340">
    <property type="component" value="Unassembled WGS sequence"/>
</dbReference>
<name>A0A834NB90_VESGE</name>
<dbReference type="EMBL" id="JACSDZ010000006">
    <property type="protein sequence ID" value="KAF7401779.1"/>
    <property type="molecule type" value="Genomic_DNA"/>
</dbReference>
<sequence>MMLEMESYHNRRSSGFLFPLLNLITLVDYLEHVPKLSRYYPDQILTNKVSCSSLMMVSESGATKERTRDQHARTLRLAHYRLIELQTCRTNYIRRYFTSCEFQCQHQKPMLAES</sequence>
<evidence type="ECO:0000313" key="2">
    <source>
        <dbReference type="Proteomes" id="UP000617340"/>
    </source>
</evidence>
<reference evidence="1" key="1">
    <citation type="journal article" date="2020" name="G3 (Bethesda)">
        <title>High-Quality Assemblies for Three Invasive Social Wasps from the &lt;i&gt;Vespula&lt;/i&gt; Genus.</title>
        <authorList>
            <person name="Harrop T.W.R."/>
            <person name="Guhlin J."/>
            <person name="McLaughlin G.M."/>
            <person name="Permina E."/>
            <person name="Stockwell P."/>
            <person name="Gilligan J."/>
            <person name="Le Lec M.F."/>
            <person name="Gruber M.A.M."/>
            <person name="Quinn O."/>
            <person name="Lovegrove M."/>
            <person name="Duncan E.J."/>
            <person name="Remnant E.J."/>
            <person name="Van Eeckhoven J."/>
            <person name="Graham B."/>
            <person name="Knapp R.A."/>
            <person name="Langford K.W."/>
            <person name="Kronenberg Z."/>
            <person name="Press M.O."/>
            <person name="Eacker S.M."/>
            <person name="Wilson-Rankin E.E."/>
            <person name="Purcell J."/>
            <person name="Lester P.J."/>
            <person name="Dearden P.K."/>
        </authorList>
    </citation>
    <scope>NUCLEOTIDE SEQUENCE</scope>
    <source>
        <strain evidence="1">Linc-1</strain>
    </source>
</reference>
<organism evidence="1 2">
    <name type="scientific">Vespula germanica</name>
    <name type="common">German yellow jacket</name>
    <name type="synonym">Paravespula germanica</name>
    <dbReference type="NCBI Taxonomy" id="30212"/>
    <lineage>
        <taxon>Eukaryota</taxon>
        <taxon>Metazoa</taxon>
        <taxon>Ecdysozoa</taxon>
        <taxon>Arthropoda</taxon>
        <taxon>Hexapoda</taxon>
        <taxon>Insecta</taxon>
        <taxon>Pterygota</taxon>
        <taxon>Neoptera</taxon>
        <taxon>Endopterygota</taxon>
        <taxon>Hymenoptera</taxon>
        <taxon>Apocrita</taxon>
        <taxon>Aculeata</taxon>
        <taxon>Vespoidea</taxon>
        <taxon>Vespidae</taxon>
        <taxon>Vespinae</taxon>
        <taxon>Vespula</taxon>
    </lineage>
</organism>
<dbReference type="AlphaFoldDB" id="A0A834NB90"/>
<accession>A0A834NB90</accession>